<sequence>MSSVEQFPFVNADTTLGEAGFRPYMPIQLVSQQCSITASALLDTGATVNVLPYQAGIELGYIWEHQTATLNLTGNLAQFEARVVVIQGVIRQFEPIQLVFAWTKSVQVPLILGQVNFFMEFDVCFYRSQLYFAVIPKKKLSESS</sequence>
<protein>
    <recommendedName>
        <fullName evidence="3">Peptidase A2 domain-containing protein</fullName>
    </recommendedName>
</protein>
<accession>A0AAJ6NN66</accession>
<reference evidence="1 2" key="1">
    <citation type="journal article" date="2023" name="Limnol Oceanogr Lett">
        <title>Environmental adaptations by the intertidal Antarctic cyanobacterium Halotia branconii CENA392 as revealed using long-read genome sequencing.</title>
        <authorList>
            <person name="Dextro R.B."/>
            <person name="Delbaje E."/>
            <person name="Freitas P.N.N."/>
            <person name="Geraldes V."/>
            <person name="Pinto E."/>
            <person name="Long P.F."/>
            <person name="Fiore M.F."/>
        </authorList>
    </citation>
    <scope>NUCLEOTIDE SEQUENCE [LARGE SCALE GENOMIC DNA]</scope>
    <source>
        <strain evidence="1 2">CENA392</strain>
    </source>
</reference>
<dbReference type="EMBL" id="CP124543">
    <property type="protein sequence ID" value="WGV23483.1"/>
    <property type="molecule type" value="Genomic_DNA"/>
</dbReference>
<dbReference type="Proteomes" id="UP001223520">
    <property type="component" value="Chromosome"/>
</dbReference>
<proteinExistence type="predicted"/>
<name>A0AAJ6NN66_9CYAN</name>
<evidence type="ECO:0000313" key="1">
    <source>
        <dbReference type="EMBL" id="WGV23483.1"/>
    </source>
</evidence>
<dbReference type="RefSeq" id="WP_281480809.1">
    <property type="nucleotide sequence ID" value="NZ_CP124543.1"/>
</dbReference>
<dbReference type="InterPro" id="IPR001969">
    <property type="entry name" value="Aspartic_peptidase_AS"/>
</dbReference>
<evidence type="ECO:0000313" key="2">
    <source>
        <dbReference type="Proteomes" id="UP001223520"/>
    </source>
</evidence>
<dbReference type="AlphaFoldDB" id="A0AAJ6NN66"/>
<gene>
    <name evidence="1" type="ORF">QI031_16800</name>
</gene>
<organism evidence="1 2">
    <name type="scientific">Halotia branconii CENA392</name>
    <dbReference type="NCBI Taxonomy" id="1539056"/>
    <lineage>
        <taxon>Bacteria</taxon>
        <taxon>Bacillati</taxon>
        <taxon>Cyanobacteriota</taxon>
        <taxon>Cyanophyceae</taxon>
        <taxon>Nostocales</taxon>
        <taxon>Nodulariaceae</taxon>
        <taxon>Halotia</taxon>
    </lineage>
</organism>
<keyword evidence="2" id="KW-1185">Reference proteome</keyword>
<dbReference type="PROSITE" id="PS00141">
    <property type="entry name" value="ASP_PROTEASE"/>
    <property type="match status" value="1"/>
</dbReference>
<dbReference type="GO" id="GO:0006508">
    <property type="term" value="P:proteolysis"/>
    <property type="evidence" value="ECO:0007669"/>
    <property type="project" value="InterPro"/>
</dbReference>
<evidence type="ECO:0008006" key="3">
    <source>
        <dbReference type="Google" id="ProtNLM"/>
    </source>
</evidence>
<dbReference type="GO" id="GO:0004190">
    <property type="term" value="F:aspartic-type endopeptidase activity"/>
    <property type="evidence" value="ECO:0007669"/>
    <property type="project" value="InterPro"/>
</dbReference>
<dbReference type="KEGG" id="hbq:QI031_16800"/>